<evidence type="ECO:0000256" key="8">
    <source>
        <dbReference type="ARBA" id="ARBA00022842"/>
    </source>
</evidence>
<accession>A0ABR7HRV9</accession>
<keyword evidence="12" id="KW-0997">Cell inner membrane</keyword>
<dbReference type="GO" id="GO:0016740">
    <property type="term" value="F:transferase activity"/>
    <property type="evidence" value="ECO:0007669"/>
    <property type="project" value="UniProtKB-KW"/>
</dbReference>
<evidence type="ECO:0000313" key="13">
    <source>
        <dbReference type="EMBL" id="MBC5730270.1"/>
    </source>
</evidence>
<sequence length="345" mass="37072">MKRYIGLLIAAMLLTGCSWHESVPAGPSQSDNGAPNSISVFAMDTFMEMTAYGGNDALMYDAEQRILELESLLSVTDKNSEIHTLNQNGEAALSADTEELMQQALEMCTRTHGSLDISIYPVLRAWGFTTGSYQIPDSDTLSELLARVDYREISLNNGTAVIPDGMELDLGSVAKGYAGDQVAELLRENGVTSALLNLGGNVQVIGSKPDGRAWRVAVQAPENDGYLGVLEIRDKAAITSGGYERYFVGTDGQVYWHIIDPVTGAPAHSGLVSVTIIGESGATCDALSTALFVMGLDKAAEHWRQHQDFDAIFVLEDGSVAITAGLKDSFSLADGNEYRTFSVIE</sequence>
<keyword evidence="12" id="KW-0449">Lipoprotein</keyword>
<keyword evidence="6 11" id="KW-0479">Metal-binding</keyword>
<evidence type="ECO:0000256" key="5">
    <source>
        <dbReference type="ARBA" id="ARBA00022679"/>
    </source>
</evidence>
<organism evidence="13 14">
    <name type="scientific">Pseudoflavonifractor hominis</name>
    <dbReference type="NCBI Taxonomy" id="2763059"/>
    <lineage>
        <taxon>Bacteria</taxon>
        <taxon>Bacillati</taxon>
        <taxon>Bacillota</taxon>
        <taxon>Clostridia</taxon>
        <taxon>Eubacteriales</taxon>
        <taxon>Oscillospiraceae</taxon>
        <taxon>Pseudoflavonifractor</taxon>
    </lineage>
</organism>
<comment type="caution">
    <text evidence="13">The sequence shown here is derived from an EMBL/GenBank/DDBJ whole genome shotgun (WGS) entry which is preliminary data.</text>
</comment>
<gene>
    <name evidence="13" type="ORF">H8S34_05395</name>
</gene>
<comment type="function">
    <text evidence="12">Flavin transferase that catalyzes the transfer of the FMN moiety of FAD and its covalent binding to the hydroxyl group of a threonine residue in a target flavoprotein.</text>
</comment>
<feature type="chain" id="PRO_5044983102" description="FAD:protein FMN transferase" evidence="12">
    <location>
        <begin position="21"/>
        <end position="345"/>
    </location>
</feature>
<keyword evidence="12" id="KW-0472">Membrane</keyword>
<evidence type="ECO:0000256" key="7">
    <source>
        <dbReference type="ARBA" id="ARBA00022827"/>
    </source>
</evidence>
<comment type="cofactor">
    <cofactor evidence="1 12">
        <name>Mg(2+)</name>
        <dbReference type="ChEBI" id="CHEBI:18420"/>
    </cofactor>
</comment>
<evidence type="ECO:0000256" key="3">
    <source>
        <dbReference type="ARBA" id="ARBA00016337"/>
    </source>
</evidence>
<keyword evidence="7 11" id="KW-0274">FAD</keyword>
<evidence type="ECO:0000256" key="9">
    <source>
        <dbReference type="ARBA" id="ARBA00031306"/>
    </source>
</evidence>
<evidence type="ECO:0000256" key="10">
    <source>
        <dbReference type="ARBA" id="ARBA00048540"/>
    </source>
</evidence>
<keyword evidence="12" id="KW-0732">Signal</keyword>
<keyword evidence="5 11" id="KW-0808">Transferase</keyword>
<dbReference type="PROSITE" id="PS51257">
    <property type="entry name" value="PROKAR_LIPOPROTEIN"/>
    <property type="match status" value="1"/>
</dbReference>
<comment type="catalytic activity">
    <reaction evidence="10 11 12">
        <text>L-threonyl-[protein] + FAD = FMN-L-threonyl-[protein] + AMP + H(+)</text>
        <dbReference type="Rhea" id="RHEA:36847"/>
        <dbReference type="Rhea" id="RHEA-COMP:11060"/>
        <dbReference type="Rhea" id="RHEA-COMP:11061"/>
        <dbReference type="ChEBI" id="CHEBI:15378"/>
        <dbReference type="ChEBI" id="CHEBI:30013"/>
        <dbReference type="ChEBI" id="CHEBI:57692"/>
        <dbReference type="ChEBI" id="CHEBI:74257"/>
        <dbReference type="ChEBI" id="CHEBI:456215"/>
        <dbReference type="EC" id="2.7.1.180"/>
    </reaction>
</comment>
<keyword evidence="4 11" id="KW-0285">Flavoprotein</keyword>
<protein>
    <recommendedName>
        <fullName evidence="3 11">FAD:protein FMN transferase</fullName>
        <ecNumber evidence="2 11">2.7.1.180</ecNumber>
    </recommendedName>
    <alternativeName>
        <fullName evidence="9 11">Flavin transferase</fullName>
    </alternativeName>
</protein>
<evidence type="ECO:0000256" key="1">
    <source>
        <dbReference type="ARBA" id="ARBA00001946"/>
    </source>
</evidence>
<comment type="subcellular location">
    <subcellularLocation>
        <location evidence="12">Cell inner membrane</location>
        <topology evidence="12">Lipid-anchor</topology>
        <orientation evidence="12">Periplasmic side</orientation>
    </subcellularLocation>
</comment>
<proteinExistence type="inferred from homology"/>
<dbReference type="Gene3D" id="3.10.520.10">
    <property type="entry name" value="ApbE-like domains"/>
    <property type="match status" value="1"/>
</dbReference>
<dbReference type="EMBL" id="JACOPR010000003">
    <property type="protein sequence ID" value="MBC5730270.1"/>
    <property type="molecule type" value="Genomic_DNA"/>
</dbReference>
<evidence type="ECO:0000256" key="12">
    <source>
        <dbReference type="RuleBase" id="RU363002"/>
    </source>
</evidence>
<evidence type="ECO:0000256" key="11">
    <source>
        <dbReference type="PIRNR" id="PIRNR006268"/>
    </source>
</evidence>
<keyword evidence="12" id="KW-1003">Cell membrane</keyword>
<dbReference type="PANTHER" id="PTHR30040">
    <property type="entry name" value="THIAMINE BIOSYNTHESIS LIPOPROTEIN APBE"/>
    <property type="match status" value="1"/>
</dbReference>
<evidence type="ECO:0000256" key="4">
    <source>
        <dbReference type="ARBA" id="ARBA00022630"/>
    </source>
</evidence>
<keyword evidence="14" id="KW-1185">Reference proteome</keyword>
<dbReference type="Proteomes" id="UP000660021">
    <property type="component" value="Unassembled WGS sequence"/>
</dbReference>
<dbReference type="Pfam" id="PF02424">
    <property type="entry name" value="ApbE"/>
    <property type="match status" value="1"/>
</dbReference>
<dbReference type="EC" id="2.7.1.180" evidence="2 11"/>
<reference evidence="13 14" key="1">
    <citation type="submission" date="2020-08" db="EMBL/GenBank/DDBJ databases">
        <title>Genome public.</title>
        <authorList>
            <person name="Liu C."/>
            <person name="Sun Q."/>
        </authorList>
    </citation>
    <scope>NUCLEOTIDE SEQUENCE [LARGE SCALE GENOMIC DNA]</scope>
    <source>
        <strain evidence="13 14">New-38</strain>
    </source>
</reference>
<dbReference type="SUPFAM" id="SSF143631">
    <property type="entry name" value="ApbE-like"/>
    <property type="match status" value="1"/>
</dbReference>
<name>A0ABR7HRV9_9FIRM</name>
<dbReference type="PANTHER" id="PTHR30040:SF2">
    <property type="entry name" value="FAD:PROTEIN FMN TRANSFERASE"/>
    <property type="match status" value="1"/>
</dbReference>
<evidence type="ECO:0000256" key="6">
    <source>
        <dbReference type="ARBA" id="ARBA00022723"/>
    </source>
</evidence>
<evidence type="ECO:0000256" key="2">
    <source>
        <dbReference type="ARBA" id="ARBA00011955"/>
    </source>
</evidence>
<dbReference type="InterPro" id="IPR024932">
    <property type="entry name" value="ApbE"/>
</dbReference>
<dbReference type="PIRSF" id="PIRSF006268">
    <property type="entry name" value="ApbE"/>
    <property type="match status" value="1"/>
</dbReference>
<feature type="signal peptide" evidence="12">
    <location>
        <begin position="1"/>
        <end position="20"/>
    </location>
</feature>
<dbReference type="InterPro" id="IPR003374">
    <property type="entry name" value="ApbE-like_sf"/>
</dbReference>
<evidence type="ECO:0000313" key="14">
    <source>
        <dbReference type="Proteomes" id="UP000660021"/>
    </source>
</evidence>
<comment type="similarity">
    <text evidence="11 12">Belongs to the ApbE family.</text>
</comment>
<keyword evidence="8 11" id="KW-0460">Magnesium</keyword>